<name>A0A9K3DSM4_HELAN</name>
<keyword evidence="2" id="KW-1185">Reference proteome</keyword>
<reference evidence="1" key="2">
    <citation type="submission" date="2020-06" db="EMBL/GenBank/DDBJ databases">
        <title>Helianthus annuus Genome sequencing and assembly Release 2.</title>
        <authorList>
            <person name="Gouzy J."/>
            <person name="Langlade N."/>
            <person name="Munos S."/>
        </authorList>
    </citation>
    <scope>NUCLEOTIDE SEQUENCE</scope>
    <source>
        <tissue evidence="1">Leaves</tissue>
    </source>
</reference>
<sequence length="71" mass="8130">MTYWRRVCESTSEPMYKYNLEKMYNRLVVSMITSTKTGSKTIKKCSFMRGPISVATLVSAPPTELRASMQI</sequence>
<gene>
    <name evidence="1" type="ORF">HanXRQr2_Chr16g0759341</name>
</gene>
<dbReference type="Gramene" id="mRNA:HanXRQr2_Chr16g0759341">
    <property type="protein sequence ID" value="mRNA:HanXRQr2_Chr16g0759341"/>
    <property type="gene ID" value="HanXRQr2_Chr16g0759341"/>
</dbReference>
<proteinExistence type="predicted"/>
<dbReference type="Proteomes" id="UP000215914">
    <property type="component" value="Unassembled WGS sequence"/>
</dbReference>
<reference evidence="1" key="1">
    <citation type="journal article" date="2017" name="Nature">
        <title>The sunflower genome provides insights into oil metabolism, flowering and Asterid evolution.</title>
        <authorList>
            <person name="Badouin H."/>
            <person name="Gouzy J."/>
            <person name="Grassa C.J."/>
            <person name="Murat F."/>
            <person name="Staton S.E."/>
            <person name="Cottret L."/>
            <person name="Lelandais-Briere C."/>
            <person name="Owens G.L."/>
            <person name="Carrere S."/>
            <person name="Mayjonade B."/>
            <person name="Legrand L."/>
            <person name="Gill N."/>
            <person name="Kane N.C."/>
            <person name="Bowers J.E."/>
            <person name="Hubner S."/>
            <person name="Bellec A."/>
            <person name="Berard A."/>
            <person name="Berges H."/>
            <person name="Blanchet N."/>
            <person name="Boniface M.C."/>
            <person name="Brunel D."/>
            <person name="Catrice O."/>
            <person name="Chaidir N."/>
            <person name="Claudel C."/>
            <person name="Donnadieu C."/>
            <person name="Faraut T."/>
            <person name="Fievet G."/>
            <person name="Helmstetter N."/>
            <person name="King M."/>
            <person name="Knapp S.J."/>
            <person name="Lai Z."/>
            <person name="Le Paslier M.C."/>
            <person name="Lippi Y."/>
            <person name="Lorenzon L."/>
            <person name="Mandel J.R."/>
            <person name="Marage G."/>
            <person name="Marchand G."/>
            <person name="Marquand E."/>
            <person name="Bret-Mestries E."/>
            <person name="Morien E."/>
            <person name="Nambeesan S."/>
            <person name="Nguyen T."/>
            <person name="Pegot-Espagnet P."/>
            <person name="Pouilly N."/>
            <person name="Raftis F."/>
            <person name="Sallet E."/>
            <person name="Schiex T."/>
            <person name="Thomas J."/>
            <person name="Vandecasteele C."/>
            <person name="Vares D."/>
            <person name="Vear F."/>
            <person name="Vautrin S."/>
            <person name="Crespi M."/>
            <person name="Mangin B."/>
            <person name="Burke J.M."/>
            <person name="Salse J."/>
            <person name="Munos S."/>
            <person name="Vincourt P."/>
            <person name="Rieseberg L.H."/>
            <person name="Langlade N.B."/>
        </authorList>
    </citation>
    <scope>NUCLEOTIDE SEQUENCE</scope>
    <source>
        <tissue evidence="1">Leaves</tissue>
    </source>
</reference>
<evidence type="ECO:0000313" key="1">
    <source>
        <dbReference type="EMBL" id="KAF5760942.1"/>
    </source>
</evidence>
<comment type="caution">
    <text evidence="1">The sequence shown here is derived from an EMBL/GenBank/DDBJ whole genome shotgun (WGS) entry which is preliminary data.</text>
</comment>
<accession>A0A9K3DSM4</accession>
<dbReference type="AlphaFoldDB" id="A0A9K3DSM4"/>
<evidence type="ECO:0000313" key="2">
    <source>
        <dbReference type="Proteomes" id="UP000215914"/>
    </source>
</evidence>
<organism evidence="1 2">
    <name type="scientific">Helianthus annuus</name>
    <name type="common">Common sunflower</name>
    <dbReference type="NCBI Taxonomy" id="4232"/>
    <lineage>
        <taxon>Eukaryota</taxon>
        <taxon>Viridiplantae</taxon>
        <taxon>Streptophyta</taxon>
        <taxon>Embryophyta</taxon>
        <taxon>Tracheophyta</taxon>
        <taxon>Spermatophyta</taxon>
        <taxon>Magnoliopsida</taxon>
        <taxon>eudicotyledons</taxon>
        <taxon>Gunneridae</taxon>
        <taxon>Pentapetalae</taxon>
        <taxon>asterids</taxon>
        <taxon>campanulids</taxon>
        <taxon>Asterales</taxon>
        <taxon>Asteraceae</taxon>
        <taxon>Asteroideae</taxon>
        <taxon>Heliantheae alliance</taxon>
        <taxon>Heliantheae</taxon>
        <taxon>Helianthus</taxon>
    </lineage>
</organism>
<dbReference type="EMBL" id="MNCJ02000331">
    <property type="protein sequence ID" value="KAF5760942.1"/>
    <property type="molecule type" value="Genomic_DNA"/>
</dbReference>
<protein>
    <submittedName>
        <fullName evidence="1">Uncharacterized protein</fullName>
    </submittedName>
</protein>